<gene>
    <name evidence="1" type="ORF">GM418_04360</name>
</gene>
<dbReference type="AlphaFoldDB" id="A0A6I6JJ79"/>
<accession>A0A6I6JJ79</accession>
<dbReference type="Proteomes" id="UP000428260">
    <property type="component" value="Chromosome"/>
</dbReference>
<protein>
    <submittedName>
        <fullName evidence="1">DUF5041 domain-containing protein</fullName>
    </submittedName>
</protein>
<sequence length="195" mass="23102">MKRFTFLSLFFIFYSTLLFSQKLVTELNSGDIRSALKLANIEIHKFNFSEADTVHNLTIYLDEIADDSIINHKEYNFGRWSNDLTKRQLKIMSKIDSAKDSVYFITLSHPGMQLSARFDISPEFCKNHAWMDVKQDEILYDKKTPLLFFGMFWEDEFNGQKVYRFCWGEEVTREMNNVSLDQIDHMILVSYELKD</sequence>
<keyword evidence="2" id="KW-1185">Reference proteome</keyword>
<dbReference type="Pfam" id="PF16444">
    <property type="entry name" value="DUF5041"/>
    <property type="match status" value="1"/>
</dbReference>
<name>A0A6I6JJ79_9BACT</name>
<evidence type="ECO:0000313" key="1">
    <source>
        <dbReference type="EMBL" id="QGY42915.1"/>
    </source>
</evidence>
<dbReference type="EMBL" id="CP046401">
    <property type="protein sequence ID" value="QGY42915.1"/>
    <property type="molecule type" value="Genomic_DNA"/>
</dbReference>
<evidence type="ECO:0000313" key="2">
    <source>
        <dbReference type="Proteomes" id="UP000428260"/>
    </source>
</evidence>
<dbReference type="KEGG" id="mcos:GM418_04360"/>
<organism evidence="1 2">
    <name type="scientific">Maribellus comscasis</name>
    <dbReference type="NCBI Taxonomy" id="2681766"/>
    <lineage>
        <taxon>Bacteria</taxon>
        <taxon>Pseudomonadati</taxon>
        <taxon>Bacteroidota</taxon>
        <taxon>Bacteroidia</taxon>
        <taxon>Marinilabiliales</taxon>
        <taxon>Prolixibacteraceae</taxon>
        <taxon>Maribellus</taxon>
    </lineage>
</organism>
<reference evidence="1 2" key="1">
    <citation type="submission" date="2019-11" db="EMBL/GenBank/DDBJ databases">
        <authorList>
            <person name="Zheng R.K."/>
            <person name="Sun C.M."/>
        </authorList>
    </citation>
    <scope>NUCLEOTIDE SEQUENCE [LARGE SCALE GENOMIC DNA]</scope>
    <source>
        <strain evidence="1 2">WC007</strain>
    </source>
</reference>
<dbReference type="RefSeq" id="WP_158863524.1">
    <property type="nucleotide sequence ID" value="NZ_CP046401.1"/>
</dbReference>
<dbReference type="InterPro" id="IPR032222">
    <property type="entry name" value="DUF5041"/>
</dbReference>
<proteinExistence type="predicted"/>